<dbReference type="PRINTS" id="PR00019">
    <property type="entry name" value="LEURICHRPT"/>
</dbReference>
<evidence type="ECO:0000256" key="13">
    <source>
        <dbReference type="ARBA" id="ARBA00022777"/>
    </source>
</evidence>
<keyword evidence="11" id="KW-0677">Repeat</keyword>
<dbReference type="AlphaFoldDB" id="A0A811NQC0"/>
<dbReference type="Pfam" id="PF07714">
    <property type="entry name" value="PK_Tyr_Ser-Thr"/>
    <property type="match status" value="1"/>
</dbReference>
<dbReference type="InterPro" id="IPR011009">
    <property type="entry name" value="Kinase-like_dom_sf"/>
</dbReference>
<evidence type="ECO:0000256" key="14">
    <source>
        <dbReference type="ARBA" id="ARBA00022840"/>
    </source>
</evidence>
<evidence type="ECO:0000256" key="1">
    <source>
        <dbReference type="ARBA" id="ARBA00004162"/>
    </source>
</evidence>
<dbReference type="FunFam" id="3.80.10.10:FF:000177">
    <property type="entry name" value="Leucine-rich repeat receptor-like serine/threonine-protein kinase At1g17230"/>
    <property type="match status" value="1"/>
</dbReference>
<dbReference type="Pfam" id="PF13855">
    <property type="entry name" value="LRR_8"/>
    <property type="match status" value="2"/>
</dbReference>
<evidence type="ECO:0000256" key="20">
    <source>
        <dbReference type="ARBA" id="ARBA00048679"/>
    </source>
</evidence>
<dbReference type="InterPro" id="IPR001611">
    <property type="entry name" value="Leu-rich_rpt"/>
</dbReference>
<evidence type="ECO:0000256" key="8">
    <source>
        <dbReference type="ARBA" id="ARBA00022679"/>
    </source>
</evidence>
<gene>
    <name evidence="26" type="ORF">NCGR_LOCUS18041</name>
</gene>
<dbReference type="FunFam" id="3.80.10.10:FF:000383">
    <property type="entry name" value="Leucine-rich repeat receptor protein kinase EMS1"/>
    <property type="match status" value="2"/>
</dbReference>
<evidence type="ECO:0000256" key="17">
    <source>
        <dbReference type="ARBA" id="ARBA00023170"/>
    </source>
</evidence>
<evidence type="ECO:0000256" key="19">
    <source>
        <dbReference type="ARBA" id="ARBA00047899"/>
    </source>
</evidence>
<keyword evidence="18" id="KW-0325">Glycoprotein</keyword>
<dbReference type="GO" id="GO:0004674">
    <property type="term" value="F:protein serine/threonine kinase activity"/>
    <property type="evidence" value="ECO:0007669"/>
    <property type="project" value="UniProtKB-KW"/>
</dbReference>
<evidence type="ECO:0000256" key="7">
    <source>
        <dbReference type="ARBA" id="ARBA00022614"/>
    </source>
</evidence>
<dbReference type="SMART" id="SM00369">
    <property type="entry name" value="LRR_TYP"/>
    <property type="match status" value="10"/>
</dbReference>
<comment type="catalytic activity">
    <reaction evidence="20">
        <text>L-seryl-[protein] + ATP = O-phospho-L-seryl-[protein] + ADP + H(+)</text>
        <dbReference type="Rhea" id="RHEA:17989"/>
        <dbReference type="Rhea" id="RHEA-COMP:9863"/>
        <dbReference type="Rhea" id="RHEA-COMP:11604"/>
        <dbReference type="ChEBI" id="CHEBI:15378"/>
        <dbReference type="ChEBI" id="CHEBI:29999"/>
        <dbReference type="ChEBI" id="CHEBI:30616"/>
        <dbReference type="ChEBI" id="CHEBI:83421"/>
        <dbReference type="ChEBI" id="CHEBI:456216"/>
        <dbReference type="EC" id="2.7.11.1"/>
    </reaction>
</comment>
<dbReference type="SMART" id="SM00365">
    <property type="entry name" value="LRR_SD22"/>
    <property type="match status" value="5"/>
</dbReference>
<dbReference type="GO" id="GO:0005886">
    <property type="term" value="C:plasma membrane"/>
    <property type="evidence" value="ECO:0007669"/>
    <property type="project" value="UniProtKB-SubCell"/>
</dbReference>
<dbReference type="Gene3D" id="1.10.510.10">
    <property type="entry name" value="Transferase(Phosphotransferase) domain 1"/>
    <property type="match status" value="1"/>
</dbReference>
<evidence type="ECO:0000256" key="12">
    <source>
        <dbReference type="ARBA" id="ARBA00022741"/>
    </source>
</evidence>
<proteinExistence type="predicted"/>
<feature type="domain" description="Protein kinase" evidence="25">
    <location>
        <begin position="736"/>
        <end position="930"/>
    </location>
</feature>
<evidence type="ECO:0000256" key="15">
    <source>
        <dbReference type="ARBA" id="ARBA00022989"/>
    </source>
</evidence>
<feature type="binding site" evidence="21">
    <location>
        <position position="765"/>
    </location>
    <ligand>
        <name>ATP</name>
        <dbReference type="ChEBI" id="CHEBI:30616"/>
    </ligand>
</feature>
<dbReference type="PROSITE" id="PS00107">
    <property type="entry name" value="PROTEIN_KINASE_ATP"/>
    <property type="match status" value="1"/>
</dbReference>
<dbReference type="InterPro" id="IPR032675">
    <property type="entry name" value="LRR_dom_sf"/>
</dbReference>
<organism evidence="26 27">
    <name type="scientific">Miscanthus lutarioriparius</name>
    <dbReference type="NCBI Taxonomy" id="422564"/>
    <lineage>
        <taxon>Eukaryota</taxon>
        <taxon>Viridiplantae</taxon>
        <taxon>Streptophyta</taxon>
        <taxon>Embryophyta</taxon>
        <taxon>Tracheophyta</taxon>
        <taxon>Spermatophyta</taxon>
        <taxon>Magnoliopsida</taxon>
        <taxon>Liliopsida</taxon>
        <taxon>Poales</taxon>
        <taxon>Poaceae</taxon>
        <taxon>PACMAD clade</taxon>
        <taxon>Panicoideae</taxon>
        <taxon>Andropogonodae</taxon>
        <taxon>Andropogoneae</taxon>
        <taxon>Saccharinae</taxon>
        <taxon>Miscanthus</taxon>
    </lineage>
</organism>
<keyword evidence="14 21" id="KW-0067">ATP-binding</keyword>
<evidence type="ECO:0000313" key="27">
    <source>
        <dbReference type="Proteomes" id="UP000604825"/>
    </source>
</evidence>
<keyword evidence="12 21" id="KW-0547">Nucleotide-binding</keyword>
<evidence type="ECO:0000256" key="9">
    <source>
        <dbReference type="ARBA" id="ARBA00022692"/>
    </source>
</evidence>
<dbReference type="PROSITE" id="PS50011">
    <property type="entry name" value="PROTEIN_KINASE_DOM"/>
    <property type="match status" value="1"/>
</dbReference>
<dbReference type="InterPro" id="IPR052592">
    <property type="entry name" value="LRR-RLK"/>
</dbReference>
<comment type="subcellular location">
    <subcellularLocation>
        <location evidence="1">Cell membrane</location>
        <topology evidence="1">Single-pass membrane protein</topology>
    </subcellularLocation>
    <subcellularLocation>
        <location evidence="2">Membrane</location>
        <topology evidence="2">Single-pass type I membrane protein</topology>
    </subcellularLocation>
</comment>
<feature type="transmembrane region" description="Helical" evidence="23">
    <location>
        <begin position="674"/>
        <end position="697"/>
    </location>
</feature>
<evidence type="ECO:0000256" key="23">
    <source>
        <dbReference type="SAM" id="Phobius"/>
    </source>
</evidence>
<evidence type="ECO:0000256" key="11">
    <source>
        <dbReference type="ARBA" id="ARBA00022737"/>
    </source>
</evidence>
<evidence type="ECO:0000256" key="21">
    <source>
        <dbReference type="PROSITE-ProRule" id="PRU10141"/>
    </source>
</evidence>
<feature type="chain" id="PRO_5033018917" description="non-specific serine/threonine protein kinase" evidence="24">
    <location>
        <begin position="24"/>
        <end position="930"/>
    </location>
</feature>
<dbReference type="OrthoDB" id="676979at2759"/>
<evidence type="ECO:0000256" key="2">
    <source>
        <dbReference type="ARBA" id="ARBA00004479"/>
    </source>
</evidence>
<dbReference type="PANTHER" id="PTHR48054:SF47">
    <property type="entry name" value="OS06G0179800 PROTEIN"/>
    <property type="match status" value="1"/>
</dbReference>
<comment type="caution">
    <text evidence="26">The sequence shown here is derived from an EMBL/GenBank/DDBJ whole genome shotgun (WGS) entry which is preliminary data.</text>
</comment>
<evidence type="ECO:0000256" key="5">
    <source>
        <dbReference type="ARBA" id="ARBA00022527"/>
    </source>
</evidence>
<dbReference type="InterPro" id="IPR003591">
    <property type="entry name" value="Leu-rich_rpt_typical-subtyp"/>
</dbReference>
<dbReference type="Pfam" id="PF00560">
    <property type="entry name" value="LRR_1"/>
    <property type="match status" value="6"/>
</dbReference>
<dbReference type="EMBL" id="CAJGYO010000004">
    <property type="protein sequence ID" value="CAD6226169.1"/>
    <property type="molecule type" value="Genomic_DNA"/>
</dbReference>
<dbReference type="SUPFAM" id="SSF56112">
    <property type="entry name" value="Protein kinase-like (PK-like)"/>
    <property type="match status" value="1"/>
</dbReference>
<dbReference type="InterPro" id="IPR001245">
    <property type="entry name" value="Ser-Thr/Tyr_kinase_cat_dom"/>
</dbReference>
<accession>A0A811NQC0</accession>
<keyword evidence="4" id="KW-1003">Cell membrane</keyword>
<evidence type="ECO:0000259" key="25">
    <source>
        <dbReference type="PROSITE" id="PS50011"/>
    </source>
</evidence>
<evidence type="ECO:0000256" key="10">
    <source>
        <dbReference type="ARBA" id="ARBA00022729"/>
    </source>
</evidence>
<name>A0A811NQC0_9POAL</name>
<evidence type="ECO:0000256" key="6">
    <source>
        <dbReference type="ARBA" id="ARBA00022553"/>
    </source>
</evidence>
<dbReference type="SUPFAM" id="SSF52047">
    <property type="entry name" value="RNI-like"/>
    <property type="match status" value="1"/>
</dbReference>
<keyword evidence="8" id="KW-0808">Transferase</keyword>
<evidence type="ECO:0000256" key="18">
    <source>
        <dbReference type="ARBA" id="ARBA00023180"/>
    </source>
</evidence>
<dbReference type="GO" id="GO:0005524">
    <property type="term" value="F:ATP binding"/>
    <property type="evidence" value="ECO:0007669"/>
    <property type="project" value="UniProtKB-UniRule"/>
</dbReference>
<dbReference type="Gene3D" id="3.80.10.10">
    <property type="entry name" value="Ribonuclease Inhibitor"/>
    <property type="match status" value="4"/>
</dbReference>
<evidence type="ECO:0000256" key="22">
    <source>
        <dbReference type="SAM" id="MobiDB-lite"/>
    </source>
</evidence>
<keyword evidence="10 24" id="KW-0732">Signal</keyword>
<keyword evidence="7" id="KW-0433">Leucine-rich repeat</keyword>
<keyword evidence="27" id="KW-1185">Reference proteome</keyword>
<keyword evidence="9 23" id="KW-0812">Transmembrane</keyword>
<dbReference type="Pfam" id="PF00069">
    <property type="entry name" value="Pkinase"/>
    <property type="match status" value="1"/>
</dbReference>
<dbReference type="FunFam" id="3.80.10.10:FF:000129">
    <property type="entry name" value="Leucine-rich repeat receptor-like kinase"/>
    <property type="match status" value="1"/>
</dbReference>
<dbReference type="InterPro" id="IPR013210">
    <property type="entry name" value="LRR_N_plant-typ"/>
</dbReference>
<dbReference type="FunFam" id="3.30.200.20:FF:000309">
    <property type="entry name" value="Leucine-rich repeat receptor protein kinase MSP1"/>
    <property type="match status" value="1"/>
</dbReference>
<evidence type="ECO:0000256" key="24">
    <source>
        <dbReference type="SAM" id="SignalP"/>
    </source>
</evidence>
<dbReference type="EC" id="2.7.11.1" evidence="3"/>
<feature type="region of interest" description="Disordered" evidence="22">
    <location>
        <begin position="907"/>
        <end position="930"/>
    </location>
</feature>
<dbReference type="InterPro" id="IPR017441">
    <property type="entry name" value="Protein_kinase_ATP_BS"/>
</dbReference>
<dbReference type="PANTHER" id="PTHR48054">
    <property type="entry name" value="RECEPTOR KINASE-LIKE PROTEIN XA21"/>
    <property type="match status" value="1"/>
</dbReference>
<keyword evidence="15 23" id="KW-1133">Transmembrane helix</keyword>
<keyword evidence="5" id="KW-0723">Serine/threonine-protein kinase</keyword>
<dbReference type="Proteomes" id="UP000604825">
    <property type="component" value="Unassembled WGS sequence"/>
</dbReference>
<keyword evidence="6" id="KW-0597">Phosphoprotein</keyword>
<keyword evidence="16 23" id="KW-0472">Membrane</keyword>
<reference evidence="26" key="1">
    <citation type="submission" date="2020-10" db="EMBL/GenBank/DDBJ databases">
        <authorList>
            <person name="Han B."/>
            <person name="Lu T."/>
            <person name="Zhao Q."/>
            <person name="Huang X."/>
            <person name="Zhao Y."/>
        </authorList>
    </citation>
    <scope>NUCLEOTIDE SEQUENCE</scope>
</reference>
<comment type="catalytic activity">
    <reaction evidence="19">
        <text>L-threonyl-[protein] + ATP = O-phospho-L-threonyl-[protein] + ADP + H(+)</text>
        <dbReference type="Rhea" id="RHEA:46608"/>
        <dbReference type="Rhea" id="RHEA-COMP:11060"/>
        <dbReference type="Rhea" id="RHEA-COMP:11605"/>
        <dbReference type="ChEBI" id="CHEBI:15378"/>
        <dbReference type="ChEBI" id="CHEBI:30013"/>
        <dbReference type="ChEBI" id="CHEBI:30616"/>
        <dbReference type="ChEBI" id="CHEBI:61977"/>
        <dbReference type="ChEBI" id="CHEBI:456216"/>
        <dbReference type="EC" id="2.7.11.1"/>
    </reaction>
</comment>
<dbReference type="Gene3D" id="3.30.200.20">
    <property type="entry name" value="Phosphorylase Kinase, domain 1"/>
    <property type="match status" value="1"/>
</dbReference>
<sequence length="930" mass="101485">MAMIELIILVLLRSCLLFLHADAAGHHGGVNLGSQIAALLQWKSALRNSSPALDSWQQGTSPCSSNWTGVACAAVHRGRRVPLAVTKISLPNAGLDGYLGELNFSTLPFLTHIDLSSNNLRGVIPLAITSLPELSYLDLGANLLHGNIPSELGNMARLSQLGLCCNNLTGRIPASLGNQTTLVTLSTGQNLLTGPIPEELGNLPDLEFLDLGDNFLSGQIPKSLGNLTKLNLLHLFSNNLSRFIPHGICLLPNLSDLDLYSNLLSGPIPPSMGNLTTLNHLSLGKNQFVESIPAEIGALVHLHTLSLSQNEISGSIPATFANLTSIRFLYLHLNKLSGPLPREFANFTYLTNIDLTNNSLSGELPSNICKGGNLQRIAVSNNMFTGPIPRSLETCRSLKFLFLSSNKMTGDISSFGPYPRLIKAKLDRNNFSGYLSKTWASNINLTFFAMEENMIAGSLPPEFSNLEKLEVLTVHANNLIGSIPKELSNLANLYLLNLSHNKLSGTIPPEFGQLKNLQYLDISANKLSGPIPQELGSCTMLISLRINNNNLSGPLPTTIGSLGGLQIVLDVSSNKLMGNLPAELGNLVMLEVLNLSHNQFSGSIPSSIGSMASLSTLDVSYNNLEGPLPIGHLFHNASAKWFLHNKGLCGNISGLPTCSSTPIKENHKARIHHMVLVAFIPVCIVIILSIVVLVMILCERKRPQITTVTDTRDVLSVWNFDGKLVFEDITRVTENFSDRYIIGSGGYGTVYKAQLEGGRSVAVKKLHPTEEGIHDEKRFLSEIEVLTKIRHRSIVKLYGFCSHPSCQLLYFDAELSYTSVVTTKCDVYSFGVVALEIVMGRYPRELQSIASMEQHHEIAIEDMLDQRLSSPTMVEKKEISLLVEVAFACLQTSPQFRPEMQDVYQKLAPHKRPSVSPSHAAHTREETIDG</sequence>
<dbReference type="InterPro" id="IPR000719">
    <property type="entry name" value="Prot_kinase_dom"/>
</dbReference>
<keyword evidence="13" id="KW-0418">Kinase</keyword>
<evidence type="ECO:0000313" key="26">
    <source>
        <dbReference type="EMBL" id="CAD6226169.1"/>
    </source>
</evidence>
<evidence type="ECO:0000256" key="3">
    <source>
        <dbReference type="ARBA" id="ARBA00012513"/>
    </source>
</evidence>
<protein>
    <recommendedName>
        <fullName evidence="3">non-specific serine/threonine protein kinase</fullName>
        <ecNumber evidence="3">2.7.11.1</ecNumber>
    </recommendedName>
</protein>
<keyword evidence="17" id="KW-0675">Receptor</keyword>
<evidence type="ECO:0000256" key="16">
    <source>
        <dbReference type="ARBA" id="ARBA00023136"/>
    </source>
</evidence>
<evidence type="ECO:0000256" key="4">
    <source>
        <dbReference type="ARBA" id="ARBA00022475"/>
    </source>
</evidence>
<feature type="signal peptide" evidence="24">
    <location>
        <begin position="1"/>
        <end position="23"/>
    </location>
</feature>
<dbReference type="Pfam" id="PF08263">
    <property type="entry name" value="LRRNT_2"/>
    <property type="match status" value="1"/>
</dbReference>
<dbReference type="SUPFAM" id="SSF52058">
    <property type="entry name" value="L domain-like"/>
    <property type="match status" value="1"/>
</dbReference>